<dbReference type="GO" id="GO:0005886">
    <property type="term" value="C:plasma membrane"/>
    <property type="evidence" value="ECO:0007669"/>
    <property type="project" value="UniProtKB-SubCell"/>
</dbReference>
<evidence type="ECO:0000256" key="7">
    <source>
        <dbReference type="ARBA" id="ARBA00022692"/>
    </source>
</evidence>
<dbReference type="Proteomes" id="UP000247792">
    <property type="component" value="Unassembled WGS sequence"/>
</dbReference>
<reference evidence="11 12" key="1">
    <citation type="submission" date="2018-05" db="EMBL/GenBank/DDBJ databases">
        <title>Genomic Encyclopedia of Type Strains, Phase IV (KMG-IV): sequencing the most valuable type-strain genomes for metagenomic binning, comparative biology and taxonomic classification.</title>
        <authorList>
            <person name="Goeker M."/>
        </authorList>
    </citation>
    <scope>NUCLEOTIDE SEQUENCE [LARGE SCALE GENOMIC DNA]</scope>
    <source>
        <strain evidence="11 12">DSM 19792</strain>
    </source>
</reference>
<evidence type="ECO:0000256" key="4">
    <source>
        <dbReference type="ARBA" id="ARBA00017522"/>
    </source>
</evidence>
<evidence type="ECO:0000256" key="9">
    <source>
        <dbReference type="ARBA" id="ARBA00023136"/>
    </source>
</evidence>
<comment type="similarity">
    <text evidence="3">Belongs to the nicotinamide ribonucleoside (NR) uptake permease (TC 4.B.1) family.</text>
</comment>
<name>A0A318JKQ7_9BURK</name>
<dbReference type="NCBIfam" id="TIGR01528">
    <property type="entry name" value="NMN_trans_PnuC"/>
    <property type="match status" value="1"/>
</dbReference>
<feature type="transmembrane region" description="Helical" evidence="10">
    <location>
        <begin position="198"/>
        <end position="216"/>
    </location>
</feature>
<evidence type="ECO:0000256" key="1">
    <source>
        <dbReference type="ARBA" id="ARBA00002672"/>
    </source>
</evidence>
<dbReference type="AlphaFoldDB" id="A0A318JKQ7"/>
<dbReference type="EMBL" id="QJKB01000001">
    <property type="protein sequence ID" value="PXX47712.1"/>
    <property type="molecule type" value="Genomic_DNA"/>
</dbReference>
<evidence type="ECO:0000256" key="5">
    <source>
        <dbReference type="ARBA" id="ARBA00022448"/>
    </source>
</evidence>
<keyword evidence="9 10" id="KW-0472">Membrane</keyword>
<evidence type="ECO:0000256" key="8">
    <source>
        <dbReference type="ARBA" id="ARBA00022989"/>
    </source>
</evidence>
<evidence type="ECO:0000313" key="12">
    <source>
        <dbReference type="Proteomes" id="UP000247792"/>
    </source>
</evidence>
<dbReference type="InterPro" id="IPR006419">
    <property type="entry name" value="NMN_transpt_PnuC"/>
</dbReference>
<keyword evidence="7 10" id="KW-0812">Transmembrane</keyword>
<feature type="transmembrane region" description="Helical" evidence="10">
    <location>
        <begin position="124"/>
        <end position="141"/>
    </location>
</feature>
<comment type="function">
    <text evidence="1">Required for nicotinamide riboside transport across the inner membrane.</text>
</comment>
<protein>
    <recommendedName>
        <fullName evidence="4">Nicotinamide riboside transporter PnuC</fullName>
    </recommendedName>
</protein>
<evidence type="ECO:0000256" key="10">
    <source>
        <dbReference type="SAM" id="Phobius"/>
    </source>
</evidence>
<organism evidence="11 12">
    <name type="scientific">Undibacterium pigrum</name>
    <dbReference type="NCBI Taxonomy" id="401470"/>
    <lineage>
        <taxon>Bacteria</taxon>
        <taxon>Pseudomonadati</taxon>
        <taxon>Pseudomonadota</taxon>
        <taxon>Betaproteobacteria</taxon>
        <taxon>Burkholderiales</taxon>
        <taxon>Oxalobacteraceae</taxon>
        <taxon>Undibacterium</taxon>
    </lineage>
</organism>
<evidence type="ECO:0000256" key="6">
    <source>
        <dbReference type="ARBA" id="ARBA00022475"/>
    </source>
</evidence>
<keyword evidence="6" id="KW-1003">Cell membrane</keyword>
<proteinExistence type="inferred from homology"/>
<evidence type="ECO:0000313" key="11">
    <source>
        <dbReference type="EMBL" id="PXX47712.1"/>
    </source>
</evidence>
<accession>A0A318JKQ7</accession>
<dbReference type="Pfam" id="PF04973">
    <property type="entry name" value="NMN_transporter"/>
    <property type="match status" value="1"/>
</dbReference>
<comment type="subcellular location">
    <subcellularLocation>
        <location evidence="2">Cell membrane</location>
        <topology evidence="2">Multi-pass membrane protein</topology>
    </subcellularLocation>
</comment>
<keyword evidence="12" id="KW-1185">Reference proteome</keyword>
<keyword evidence="5" id="KW-0813">Transport</keyword>
<gene>
    <name evidence="11" type="ORF">DFR42_1011309</name>
</gene>
<comment type="caution">
    <text evidence="11">The sequence shown here is derived from an EMBL/GenBank/DDBJ whole genome shotgun (WGS) entry which is preliminary data.</text>
</comment>
<evidence type="ECO:0000256" key="3">
    <source>
        <dbReference type="ARBA" id="ARBA00006669"/>
    </source>
</evidence>
<dbReference type="GO" id="GO:0034257">
    <property type="term" value="F:nicotinamide riboside transmembrane transporter activity"/>
    <property type="evidence" value="ECO:0007669"/>
    <property type="project" value="InterPro"/>
</dbReference>
<dbReference type="PANTHER" id="PTHR36122:SF2">
    <property type="entry name" value="NICOTINAMIDE RIBOSIDE TRANSPORTER PNUC"/>
    <property type="match status" value="1"/>
</dbReference>
<keyword evidence="8 10" id="KW-1133">Transmembrane helix</keyword>
<dbReference type="PANTHER" id="PTHR36122">
    <property type="entry name" value="NICOTINAMIDE RIBOSIDE TRANSPORTER PNUC"/>
    <property type="match status" value="1"/>
</dbReference>
<feature type="transmembrane region" description="Helical" evidence="10">
    <location>
        <begin position="86"/>
        <end position="104"/>
    </location>
</feature>
<feature type="transmembrane region" description="Helical" evidence="10">
    <location>
        <begin position="32"/>
        <end position="54"/>
    </location>
</feature>
<feature type="transmembrane region" description="Helical" evidence="10">
    <location>
        <begin position="61"/>
        <end position="80"/>
    </location>
</feature>
<evidence type="ECO:0000256" key="2">
    <source>
        <dbReference type="ARBA" id="ARBA00004651"/>
    </source>
</evidence>
<sequence>MCCAICYDTSGAIVDNAGTPIILCMMNDPIPLFGFSTTLLELISFVLSVITVALNIRQLHWAWLFSIISSGLYAAVFFDARLYGDMGLQFVFILVSVWGWMNWLRGDDVHERLQVTRLTTQGRLASIGVTAVIFVLLAWFLKTYTDTDVPYADGFLTAGSLLGQVLLSRKKLENWHVWIIVDVLYVGLYVYKGLMLTAVLYAIFIFMAIMGLRAWSKTCPQ</sequence>